<dbReference type="InterPro" id="IPR017455">
    <property type="entry name" value="Znf_FYVE-rel"/>
</dbReference>
<feature type="compositionally biased region" description="Polar residues" evidence="5">
    <location>
        <begin position="54"/>
        <end position="72"/>
    </location>
</feature>
<dbReference type="PANTHER" id="PTHR23164">
    <property type="entry name" value="EARLY ENDOSOME ANTIGEN 1"/>
    <property type="match status" value="1"/>
</dbReference>
<sequence length="638" mass="68756">MSRPPTLSRHPSEVSLGISHAPQSFPPAGKRTSRVFGSTSISNGGASLDRRTSLTRASTNGYVTASDSAYANGSSSEPSGPSPPRTVTTLDRNPQRRPPASPAQRPLSFPSISSSPRALPRPASPATPTLIHESLPSTLQCPICANSFDSLALLNAHLDTDHPPGAQDDVADRVLGWLRDAQRAISAPLSRVATEVVRAVDVGVAEEVFQDAKDVITSVVIGGGSAGVGTGSGKITPRGRTRPTTAPHPTTPSDSAGVTRSLTSLFASLRAPVANRVALETNKIERRVEKLAKAYISASIPPDPVRRKLAAAASARSIEKSITPWQSDHEVIACPFCRTPFTLSHRRHHCRLCGRVVCSLPSCSSDVPLALDVRSAEEWRGTVVGGGAGAGAGTEKDRKGAKDGEVKAGQTKERAEGTREVYRTTACKECTRIVYRSRHTALSSLLPPPPWLTLLQRAREAQRRIETESWPAFERAVGVWGETPTDDQAFIVASNARKKVAEEVQKVEVVVKTLSRHPYPTPTDRRIADAIARSLVPYIQTRVLSLRILPLSPPKPPSSPTALDTPLFVSPDPDRVRDLHAQLDALSVQAEQLRKQEDDARRGRRGEEVEALREARREVEGEVERVRGELEREVGGSV</sequence>
<dbReference type="CDD" id="cd15737">
    <property type="entry name" value="FYVE2_Vac1p_like"/>
    <property type="match status" value="1"/>
</dbReference>
<feature type="compositionally biased region" description="Low complexity" evidence="5">
    <location>
        <begin position="102"/>
        <end position="130"/>
    </location>
</feature>
<evidence type="ECO:0000256" key="4">
    <source>
        <dbReference type="PROSITE-ProRule" id="PRU00091"/>
    </source>
</evidence>
<proteinExistence type="predicted"/>
<keyword evidence="2 4" id="KW-0863">Zinc-finger</keyword>
<feature type="domain" description="FYVE-type" evidence="6">
    <location>
        <begin position="328"/>
        <end position="366"/>
    </location>
</feature>
<name>A0A139AC74_GONPJ</name>
<feature type="compositionally biased region" description="Polar residues" evidence="5">
    <location>
        <begin position="35"/>
        <end position="45"/>
    </location>
</feature>
<accession>A0A139AC74</accession>
<dbReference type="PANTHER" id="PTHR23164:SF30">
    <property type="entry name" value="EARLY ENDOSOME ANTIGEN 1"/>
    <property type="match status" value="1"/>
</dbReference>
<gene>
    <name evidence="7" type="ORF">M427DRAFT_33366</name>
</gene>
<keyword evidence="1" id="KW-0479">Metal-binding</keyword>
<feature type="compositionally biased region" description="Basic and acidic residues" evidence="5">
    <location>
        <begin position="592"/>
        <end position="623"/>
    </location>
</feature>
<evidence type="ECO:0000256" key="3">
    <source>
        <dbReference type="ARBA" id="ARBA00022833"/>
    </source>
</evidence>
<dbReference type="SUPFAM" id="SSF57903">
    <property type="entry name" value="FYVE/PHD zinc finger"/>
    <property type="match status" value="1"/>
</dbReference>
<reference evidence="7 8" key="1">
    <citation type="journal article" date="2015" name="Genome Biol. Evol.">
        <title>Phylogenomic analyses indicate that early fungi evolved digesting cell walls of algal ancestors of land plants.</title>
        <authorList>
            <person name="Chang Y."/>
            <person name="Wang S."/>
            <person name="Sekimoto S."/>
            <person name="Aerts A.L."/>
            <person name="Choi C."/>
            <person name="Clum A."/>
            <person name="LaButti K.M."/>
            <person name="Lindquist E.A."/>
            <person name="Yee Ngan C."/>
            <person name="Ohm R.A."/>
            <person name="Salamov A.A."/>
            <person name="Grigoriev I.V."/>
            <person name="Spatafora J.W."/>
            <person name="Berbee M.L."/>
        </authorList>
    </citation>
    <scope>NUCLEOTIDE SEQUENCE [LARGE SCALE GENOMIC DNA]</scope>
    <source>
        <strain evidence="7 8">JEL478</strain>
    </source>
</reference>
<dbReference type="PROSITE" id="PS50178">
    <property type="entry name" value="ZF_FYVE"/>
    <property type="match status" value="1"/>
</dbReference>
<evidence type="ECO:0000256" key="5">
    <source>
        <dbReference type="SAM" id="MobiDB-lite"/>
    </source>
</evidence>
<evidence type="ECO:0000313" key="7">
    <source>
        <dbReference type="EMBL" id="KXS14184.1"/>
    </source>
</evidence>
<evidence type="ECO:0000256" key="1">
    <source>
        <dbReference type="ARBA" id="ARBA00022723"/>
    </source>
</evidence>
<dbReference type="InterPro" id="IPR000306">
    <property type="entry name" value="Znf_FYVE"/>
</dbReference>
<dbReference type="STRING" id="1344416.A0A139AC74"/>
<protein>
    <recommendedName>
        <fullName evidence="6">FYVE-type domain-containing protein</fullName>
    </recommendedName>
</protein>
<dbReference type="InterPro" id="IPR013083">
    <property type="entry name" value="Znf_RING/FYVE/PHD"/>
</dbReference>
<organism evidence="7 8">
    <name type="scientific">Gonapodya prolifera (strain JEL478)</name>
    <name type="common">Monoblepharis prolifera</name>
    <dbReference type="NCBI Taxonomy" id="1344416"/>
    <lineage>
        <taxon>Eukaryota</taxon>
        <taxon>Fungi</taxon>
        <taxon>Fungi incertae sedis</taxon>
        <taxon>Chytridiomycota</taxon>
        <taxon>Chytridiomycota incertae sedis</taxon>
        <taxon>Monoblepharidomycetes</taxon>
        <taxon>Monoblepharidales</taxon>
        <taxon>Gonapodyaceae</taxon>
        <taxon>Gonapodya</taxon>
    </lineage>
</organism>
<keyword evidence="8" id="KW-1185">Reference proteome</keyword>
<evidence type="ECO:0000256" key="2">
    <source>
        <dbReference type="ARBA" id="ARBA00022771"/>
    </source>
</evidence>
<feature type="compositionally biased region" description="Basic and acidic residues" evidence="5">
    <location>
        <begin position="394"/>
        <end position="414"/>
    </location>
</feature>
<dbReference type="Gene3D" id="3.30.40.10">
    <property type="entry name" value="Zinc/RING finger domain, C3HC4 (zinc finger)"/>
    <property type="match status" value="1"/>
</dbReference>
<feature type="compositionally biased region" description="Low complexity" evidence="5">
    <location>
        <begin position="236"/>
        <end position="252"/>
    </location>
</feature>
<dbReference type="GO" id="GO:0008270">
    <property type="term" value="F:zinc ion binding"/>
    <property type="evidence" value="ECO:0007669"/>
    <property type="project" value="UniProtKB-KW"/>
</dbReference>
<dbReference type="AlphaFoldDB" id="A0A139AC74"/>
<feature type="region of interest" description="Disordered" evidence="5">
    <location>
        <begin position="227"/>
        <end position="258"/>
    </location>
</feature>
<dbReference type="PROSITE" id="PS00028">
    <property type="entry name" value="ZINC_FINGER_C2H2_1"/>
    <property type="match status" value="1"/>
</dbReference>
<feature type="region of interest" description="Disordered" evidence="5">
    <location>
        <begin position="591"/>
        <end position="623"/>
    </location>
</feature>
<dbReference type="InterPro" id="IPR011011">
    <property type="entry name" value="Znf_FYVE_PHD"/>
</dbReference>
<evidence type="ECO:0000313" key="8">
    <source>
        <dbReference type="Proteomes" id="UP000070544"/>
    </source>
</evidence>
<dbReference type="OrthoDB" id="166134at2759"/>
<dbReference type="Pfam" id="PF01363">
    <property type="entry name" value="FYVE"/>
    <property type="match status" value="1"/>
</dbReference>
<keyword evidence="3" id="KW-0862">Zinc</keyword>
<evidence type="ECO:0000259" key="6">
    <source>
        <dbReference type="PROSITE" id="PS50178"/>
    </source>
</evidence>
<dbReference type="SMART" id="SM00064">
    <property type="entry name" value="FYVE"/>
    <property type="match status" value="1"/>
</dbReference>
<dbReference type="EMBL" id="KQ965771">
    <property type="protein sequence ID" value="KXS14184.1"/>
    <property type="molecule type" value="Genomic_DNA"/>
</dbReference>
<dbReference type="InterPro" id="IPR013087">
    <property type="entry name" value="Znf_C2H2_type"/>
</dbReference>
<feature type="region of interest" description="Disordered" evidence="5">
    <location>
        <begin position="1"/>
        <end position="130"/>
    </location>
</feature>
<feature type="region of interest" description="Disordered" evidence="5">
    <location>
        <begin position="385"/>
        <end position="414"/>
    </location>
</feature>
<dbReference type="Proteomes" id="UP000070544">
    <property type="component" value="Unassembled WGS sequence"/>
</dbReference>